<reference evidence="4" key="3">
    <citation type="journal article" date="2019" name="Int. J. Syst. Evol. Microbiol.">
        <title>The Global Catalogue of Microorganisms (GCM) 10K type strain sequencing project: providing services to taxonomists for standard genome sequencing and annotation.</title>
        <authorList>
            <consortium name="The Broad Institute Genomics Platform"/>
            <consortium name="The Broad Institute Genome Sequencing Center for Infectious Disease"/>
            <person name="Wu L."/>
            <person name="Ma J."/>
        </authorList>
    </citation>
    <scope>NUCLEOTIDE SEQUENCE [LARGE SCALE GENOMIC DNA]</scope>
    <source>
        <strain evidence="4">CCUG 55585</strain>
    </source>
</reference>
<evidence type="ECO:0000313" key="3">
    <source>
        <dbReference type="EMBL" id="QEZ90755.1"/>
    </source>
</evidence>
<gene>
    <name evidence="3" type="primary">peg_2858</name>
    <name evidence="2" type="ORF">ACFQ0E_09525</name>
</gene>
<reference evidence="3" key="2">
    <citation type="submission" date="2018-12" db="EMBL/GenBank/DDBJ databases">
        <title>Xanthomonas-specific activity of kynurenine pathway metabolites in Lysobacter brunescens OH23.</title>
        <authorList>
            <person name="Laborda P."/>
            <person name="Ling J."/>
            <person name="Wu G."/>
            <person name="Liu F."/>
        </authorList>
    </citation>
    <scope>NUCLEOTIDE SEQUENCE</scope>
    <source>
        <strain evidence="3">OH23</strain>
    </source>
</reference>
<dbReference type="EMBL" id="JBHTIF010000001">
    <property type="protein sequence ID" value="MFD0725836.1"/>
    <property type="molecule type" value="Genomic_DNA"/>
</dbReference>
<feature type="region of interest" description="Disordered" evidence="1">
    <location>
        <begin position="144"/>
        <end position="174"/>
    </location>
</feature>
<dbReference type="EMBL" id="MK340484">
    <property type="protein sequence ID" value="QEZ90755.1"/>
    <property type="molecule type" value="Genomic_DNA"/>
</dbReference>
<feature type="compositionally biased region" description="Polar residues" evidence="1">
    <location>
        <begin position="1"/>
        <end position="12"/>
    </location>
</feature>
<sequence length="174" mass="19460">MRQSFEGQATEPQDTRGAHGVTLAPPDREGPMLQAPQKARELEMSAGERELFVRAVNLVQNKAGLSEDEARKVATDVVLTARTTPGLSEKPEYMDVRNGHVMLAQKIDKEPIFSGYVNIEQSKAQSEQQVTAKVDQHERVLQERQARDAEREAKPLTQAVEDRVTNSFTFSRSI</sequence>
<dbReference type="AlphaFoldDB" id="A0A6B7LPH2"/>
<name>A0A6B7LPH2_9GAMM</name>
<evidence type="ECO:0000256" key="1">
    <source>
        <dbReference type="SAM" id="MobiDB-lite"/>
    </source>
</evidence>
<dbReference type="RefSeq" id="WP_386823415.1">
    <property type="nucleotide sequence ID" value="NZ_JBHTIF010000001.1"/>
</dbReference>
<accession>A0A6B7LPH2</accession>
<reference evidence="2" key="4">
    <citation type="submission" date="2024-09" db="EMBL/GenBank/DDBJ databases">
        <authorList>
            <person name="Sun Q."/>
            <person name="Mori K."/>
        </authorList>
    </citation>
    <scope>NUCLEOTIDE SEQUENCE</scope>
    <source>
        <strain evidence="2">CCUG 55585</strain>
    </source>
</reference>
<dbReference type="Proteomes" id="UP001597110">
    <property type="component" value="Unassembled WGS sequence"/>
</dbReference>
<feature type="compositionally biased region" description="Polar residues" evidence="1">
    <location>
        <begin position="165"/>
        <end position="174"/>
    </location>
</feature>
<evidence type="ECO:0000313" key="4">
    <source>
        <dbReference type="Proteomes" id="UP001597110"/>
    </source>
</evidence>
<evidence type="ECO:0000313" key="2">
    <source>
        <dbReference type="EMBL" id="MFD0725836.1"/>
    </source>
</evidence>
<proteinExistence type="predicted"/>
<feature type="region of interest" description="Disordered" evidence="1">
    <location>
        <begin position="1"/>
        <end position="41"/>
    </location>
</feature>
<protein>
    <submittedName>
        <fullName evidence="3">Uncharacterized protein</fullName>
    </submittedName>
</protein>
<feature type="compositionally biased region" description="Basic and acidic residues" evidence="1">
    <location>
        <begin position="144"/>
        <end position="164"/>
    </location>
</feature>
<keyword evidence="4" id="KW-1185">Reference proteome</keyword>
<reference evidence="2" key="1">
    <citation type="journal article" date="2014" name="Int. J. Syst. Evol. Microbiol.">
        <title>Complete genome of a new Firmicutes species belonging to the dominant human colonic microbiota ('Ruminococcus bicirculans') reveals two chromosomes and a selective capacity to utilize plant glucans.</title>
        <authorList>
            <consortium name="NISC Comparative Sequencing Program"/>
            <person name="Wegmann U."/>
            <person name="Louis P."/>
            <person name="Goesmann A."/>
            <person name="Henrissat B."/>
            <person name="Duncan S.H."/>
            <person name="Flint H.J."/>
        </authorList>
    </citation>
    <scope>NUCLEOTIDE SEQUENCE</scope>
    <source>
        <strain evidence="2">CCUG 55585</strain>
    </source>
</reference>
<organism evidence="3">
    <name type="scientific">Lysobacter brunescens</name>
    <dbReference type="NCBI Taxonomy" id="262323"/>
    <lineage>
        <taxon>Bacteria</taxon>
        <taxon>Pseudomonadati</taxon>
        <taxon>Pseudomonadota</taxon>
        <taxon>Gammaproteobacteria</taxon>
        <taxon>Lysobacterales</taxon>
        <taxon>Lysobacteraceae</taxon>
        <taxon>Lysobacter</taxon>
    </lineage>
</organism>